<proteinExistence type="predicted"/>
<name>A0ABQ0C9Q9_9PROT</name>
<dbReference type="Proteomes" id="UP001628193">
    <property type="component" value="Unassembled WGS sequence"/>
</dbReference>
<feature type="region of interest" description="Disordered" evidence="1">
    <location>
        <begin position="68"/>
        <end position="87"/>
    </location>
</feature>
<evidence type="ECO:0000256" key="1">
    <source>
        <dbReference type="SAM" id="MobiDB-lite"/>
    </source>
</evidence>
<evidence type="ECO:0000313" key="2">
    <source>
        <dbReference type="EMBL" id="GAB0057440.1"/>
    </source>
</evidence>
<dbReference type="RefSeq" id="WP_420905133.1">
    <property type="nucleotide sequence ID" value="NZ_BAAFGK010000004.1"/>
</dbReference>
<comment type="caution">
    <text evidence="2">The sequence shown here is derived from an EMBL/GenBank/DDBJ whole genome shotgun (WGS) entry which is preliminary data.</text>
</comment>
<protein>
    <recommendedName>
        <fullName evidence="4">WGR domain-containing protein</fullName>
    </recommendedName>
</protein>
<gene>
    <name evidence="2" type="ORF">SIID45300_01768</name>
</gene>
<evidence type="ECO:0008006" key="4">
    <source>
        <dbReference type="Google" id="ProtNLM"/>
    </source>
</evidence>
<reference evidence="2 3" key="1">
    <citation type="submission" date="2024-09" db="EMBL/GenBank/DDBJ databases">
        <title>Draft genome sequence of Candidatus Magnetaquicoccaceae bacterium FCR-1.</title>
        <authorList>
            <person name="Shimoshige H."/>
            <person name="Shimamura S."/>
            <person name="Taoka A."/>
            <person name="Kobayashi H."/>
            <person name="Maekawa T."/>
        </authorList>
    </citation>
    <scope>NUCLEOTIDE SEQUENCE [LARGE SCALE GENOMIC DNA]</scope>
    <source>
        <strain evidence="2 3">FCR-1</strain>
    </source>
</reference>
<accession>A0ABQ0C9Q9</accession>
<sequence>MDRSTLEFFARATVEARFVQGFMTTRRGWMPFLDDRGVLSRFTGKDGLFSGKAEAEQAGERFKRECREKLENQQQDQGAPVWRARGA</sequence>
<keyword evidence="3" id="KW-1185">Reference proteome</keyword>
<dbReference type="EMBL" id="BAAFGK010000004">
    <property type="protein sequence ID" value="GAB0057440.1"/>
    <property type="molecule type" value="Genomic_DNA"/>
</dbReference>
<evidence type="ECO:0000313" key="3">
    <source>
        <dbReference type="Proteomes" id="UP001628193"/>
    </source>
</evidence>
<organism evidence="2 3">
    <name type="scientific">Candidatus Magnetaquiglobus chichijimensis</name>
    <dbReference type="NCBI Taxonomy" id="3141448"/>
    <lineage>
        <taxon>Bacteria</taxon>
        <taxon>Pseudomonadati</taxon>
        <taxon>Pseudomonadota</taxon>
        <taxon>Magnetococcia</taxon>
        <taxon>Magnetococcales</taxon>
        <taxon>Candidatus Magnetaquicoccaceae</taxon>
        <taxon>Candidatus Magnetaquiglobus</taxon>
    </lineage>
</organism>